<dbReference type="AlphaFoldDB" id="A0A0M3DFF9"/>
<comment type="caution">
    <text evidence="1">The sequence shown here is derived from an EMBL/GenBank/DDBJ whole genome shotgun (WGS) entry which is preliminary data.</text>
</comment>
<protein>
    <submittedName>
        <fullName evidence="1">Uncharacterized protein</fullName>
    </submittedName>
</protein>
<dbReference type="Proteomes" id="UP000034407">
    <property type="component" value="Unassembled WGS sequence"/>
</dbReference>
<organism evidence="1 2">
    <name type="scientific">Paraclostridium benzoelyticum</name>
    <dbReference type="NCBI Taxonomy" id="1629550"/>
    <lineage>
        <taxon>Bacteria</taxon>
        <taxon>Bacillati</taxon>
        <taxon>Bacillota</taxon>
        <taxon>Clostridia</taxon>
        <taxon>Peptostreptococcales</taxon>
        <taxon>Peptostreptococcaceae</taxon>
        <taxon>Paraclostridium</taxon>
    </lineage>
</organism>
<dbReference type="PATRIC" id="fig|1629550.3.peg.1826"/>
<name>A0A0M3DFF9_9FIRM</name>
<accession>A0A0M3DFF9</accession>
<evidence type="ECO:0000313" key="1">
    <source>
        <dbReference type="EMBL" id="KKY00861.1"/>
    </source>
</evidence>
<dbReference type="RefSeq" id="WP_046823464.1">
    <property type="nucleotide sequence ID" value="NZ_LBBT01000238.1"/>
</dbReference>
<sequence length="254" mass="29160">MTLTNDRDFMKRLEDDIEHLSKTLYLDNPDLWLDFLEKSTDKDFDEMSLFFAAKYNYVSIIKFAVEINNFNLNSKSKNISFNCVKNHLIDIARSENSIDVLDYLSNEEVSDIVDSVNESKSLHENVKLTVSYNCPHCNSNIYETGYKVLISSNCTYSTYDRKIVRSNPEELDYVTCINCNNQINDITPKQLETLTTVENCGTCGSHIPTIGILKEVNSNFNTSTGVFEDINSTFCCKSCRKPLEDIQLRHFNLI</sequence>
<proteinExistence type="predicted"/>
<evidence type="ECO:0000313" key="2">
    <source>
        <dbReference type="Proteomes" id="UP000034407"/>
    </source>
</evidence>
<reference evidence="1 2" key="1">
    <citation type="submission" date="2015-04" db="EMBL/GenBank/DDBJ databases">
        <title>Microcin producing Clostridium sp. JC272T.</title>
        <authorList>
            <person name="Jyothsna T."/>
            <person name="Sasikala C."/>
            <person name="Ramana C."/>
        </authorList>
    </citation>
    <scope>NUCLEOTIDE SEQUENCE [LARGE SCALE GENOMIC DNA]</scope>
    <source>
        <strain evidence="1 2">JC272</strain>
    </source>
</reference>
<dbReference type="OrthoDB" id="1757931at2"/>
<gene>
    <name evidence="1" type="ORF">VN21_11815</name>
</gene>
<dbReference type="EMBL" id="LBBT01000238">
    <property type="protein sequence ID" value="KKY00861.1"/>
    <property type="molecule type" value="Genomic_DNA"/>
</dbReference>
<keyword evidence="2" id="KW-1185">Reference proteome</keyword>